<protein>
    <submittedName>
        <fullName evidence="1">Uncharacterized protein</fullName>
    </submittedName>
</protein>
<dbReference type="EMBL" id="KN818235">
    <property type="protein sequence ID" value="KIL66682.1"/>
    <property type="molecule type" value="Genomic_DNA"/>
</dbReference>
<gene>
    <name evidence="1" type="ORF">M378DRAFT_373912</name>
</gene>
<keyword evidence="2" id="KW-1185">Reference proteome</keyword>
<dbReference type="STRING" id="946122.A0A0C2WXZ5"/>
<proteinExistence type="predicted"/>
<sequence length="147" mass="16822">MRAVSFNRSVDLRKQIEQWKLRNTQLGYRIVTSFGGGYTYDSKNKYLMLDQLFGTDLGNVTWPVKRNVRLCPAKDANILVMDVEGVSKPSVRDMDFERKAALLSLAVSDIIIFHFFPVDVNNVVRKFMLPFVQVTNGLLRQGAFQSK</sequence>
<dbReference type="Proteomes" id="UP000054549">
    <property type="component" value="Unassembled WGS sequence"/>
</dbReference>
<dbReference type="InParanoid" id="A0A0C2WXZ5"/>
<evidence type="ECO:0000313" key="2">
    <source>
        <dbReference type="Proteomes" id="UP000054549"/>
    </source>
</evidence>
<evidence type="ECO:0000313" key="1">
    <source>
        <dbReference type="EMBL" id="KIL66682.1"/>
    </source>
</evidence>
<accession>A0A0C2WXZ5</accession>
<name>A0A0C2WXZ5_AMAMK</name>
<organism evidence="1 2">
    <name type="scientific">Amanita muscaria (strain Koide BX008)</name>
    <dbReference type="NCBI Taxonomy" id="946122"/>
    <lineage>
        <taxon>Eukaryota</taxon>
        <taxon>Fungi</taxon>
        <taxon>Dikarya</taxon>
        <taxon>Basidiomycota</taxon>
        <taxon>Agaricomycotina</taxon>
        <taxon>Agaricomycetes</taxon>
        <taxon>Agaricomycetidae</taxon>
        <taxon>Agaricales</taxon>
        <taxon>Pluteineae</taxon>
        <taxon>Amanitaceae</taxon>
        <taxon>Amanita</taxon>
    </lineage>
</organism>
<dbReference type="AlphaFoldDB" id="A0A0C2WXZ5"/>
<dbReference type="HOGENOM" id="CLU_1767585_0_0_1"/>
<reference evidence="1 2" key="1">
    <citation type="submission" date="2014-04" db="EMBL/GenBank/DDBJ databases">
        <title>Evolutionary Origins and Diversification of the Mycorrhizal Mutualists.</title>
        <authorList>
            <consortium name="DOE Joint Genome Institute"/>
            <consortium name="Mycorrhizal Genomics Consortium"/>
            <person name="Kohler A."/>
            <person name="Kuo A."/>
            <person name="Nagy L.G."/>
            <person name="Floudas D."/>
            <person name="Copeland A."/>
            <person name="Barry K.W."/>
            <person name="Cichocki N."/>
            <person name="Veneault-Fourrey C."/>
            <person name="LaButti K."/>
            <person name="Lindquist E.A."/>
            <person name="Lipzen A."/>
            <person name="Lundell T."/>
            <person name="Morin E."/>
            <person name="Murat C."/>
            <person name="Riley R."/>
            <person name="Ohm R."/>
            <person name="Sun H."/>
            <person name="Tunlid A."/>
            <person name="Henrissat B."/>
            <person name="Grigoriev I.V."/>
            <person name="Hibbett D.S."/>
            <person name="Martin F."/>
        </authorList>
    </citation>
    <scope>NUCLEOTIDE SEQUENCE [LARGE SCALE GENOMIC DNA]</scope>
    <source>
        <strain evidence="1 2">Koide BX008</strain>
    </source>
</reference>